<dbReference type="SUPFAM" id="SSF56281">
    <property type="entry name" value="Metallo-hydrolase/oxidoreductase"/>
    <property type="match status" value="1"/>
</dbReference>
<dbReference type="EMBL" id="JBCLPP010000017">
    <property type="protein sequence ID" value="MEY8245456.1"/>
    <property type="molecule type" value="Genomic_DNA"/>
</dbReference>
<evidence type="ECO:0000313" key="2">
    <source>
        <dbReference type="EMBL" id="MEY8245456.1"/>
    </source>
</evidence>
<evidence type="ECO:0008006" key="4">
    <source>
        <dbReference type="Google" id="ProtNLM"/>
    </source>
</evidence>
<gene>
    <name evidence="2" type="ORF">AAK873_07480</name>
</gene>
<comment type="caution">
    <text evidence="2">The sequence shown here is derived from an EMBL/GenBank/DDBJ whole genome shotgun (WGS) entry which is preliminary data.</text>
</comment>
<proteinExistence type="predicted"/>
<dbReference type="Proteomes" id="UP001565200">
    <property type="component" value="Unassembled WGS sequence"/>
</dbReference>
<keyword evidence="3" id="KW-1185">Reference proteome</keyword>
<dbReference type="Gene3D" id="3.60.15.10">
    <property type="entry name" value="Ribonuclease Z/Hydroxyacylglutathione hydrolase-like"/>
    <property type="match status" value="1"/>
</dbReference>
<evidence type="ECO:0000256" key="1">
    <source>
        <dbReference type="SAM" id="MobiDB-lite"/>
    </source>
</evidence>
<reference evidence="2 3" key="1">
    <citation type="submission" date="2024-03" db="EMBL/GenBank/DDBJ databases">
        <title>Mouse gut bacterial collection (mGBC) of GemPharmatech.</title>
        <authorList>
            <person name="He Y."/>
            <person name="Dong L."/>
            <person name="Wu D."/>
            <person name="Gao X."/>
            <person name="Lin Z."/>
        </authorList>
    </citation>
    <scope>NUCLEOTIDE SEQUENCE [LARGE SCALE GENOMIC DNA]</scope>
    <source>
        <strain evidence="2 3">54-13</strain>
    </source>
</reference>
<dbReference type="InterPro" id="IPR036866">
    <property type="entry name" value="RibonucZ/Hydroxyglut_hydro"/>
</dbReference>
<name>A0ABV4CVS0_9BACT</name>
<organism evidence="2 3">
    <name type="scientific">Heminiphilus faecis</name>
    <dbReference type="NCBI Taxonomy" id="2601703"/>
    <lineage>
        <taxon>Bacteria</taxon>
        <taxon>Pseudomonadati</taxon>
        <taxon>Bacteroidota</taxon>
        <taxon>Bacteroidia</taxon>
        <taxon>Bacteroidales</taxon>
        <taxon>Muribaculaceae</taxon>
        <taxon>Heminiphilus</taxon>
    </lineage>
</organism>
<sequence>MTISACGGNDDGLPQPAPEEPDNHPSQVETVMNELWETSCLLSDKSLRIANYNTIQSWADVCPSDNVFLKYIKTDDVTAVALEKSYTALKCYDMAFDKVLNALKTGLPAGASPRVWALYNMGIVVQTHKGNYAIDVYHRRGAELAPYIDFYAITHIHADHKWEPLAVIMSELGKPVLTNFTINGVNNSQYLSTVEKDYTIGEFKIHSFITHHNSSDLATLAITAFYVDGGGLKLLHSGDSNFIAEEFETMRDKEVDYYVFRYAVNSLTENNVLGKIVNPKVAVLSHILELGHKDIANSRWSLELGLDRAGRLNCRTVAMPFWGDYMSM</sequence>
<accession>A0ABV4CVS0</accession>
<protein>
    <recommendedName>
        <fullName evidence="4">MBL fold metallo-hydrolase</fullName>
    </recommendedName>
</protein>
<dbReference type="RefSeq" id="WP_369863452.1">
    <property type="nucleotide sequence ID" value="NZ_JBCLPP010000017.1"/>
</dbReference>
<evidence type="ECO:0000313" key="3">
    <source>
        <dbReference type="Proteomes" id="UP001565200"/>
    </source>
</evidence>
<feature type="region of interest" description="Disordered" evidence="1">
    <location>
        <begin position="1"/>
        <end position="26"/>
    </location>
</feature>